<dbReference type="Proteomes" id="UP000078046">
    <property type="component" value="Unassembled WGS sequence"/>
</dbReference>
<evidence type="ECO:0000256" key="9">
    <source>
        <dbReference type="PROSITE-ProRule" id="PRU10132"/>
    </source>
</evidence>
<keyword evidence="6 10" id="KW-0547">Nucleotide-binding</keyword>
<evidence type="ECO:0000256" key="2">
    <source>
        <dbReference type="ARBA" id="ARBA00004906"/>
    </source>
</evidence>
<protein>
    <recommendedName>
        <fullName evidence="4">E1 ubiquitin-activating enzyme</fullName>
        <ecNumber evidence="4">6.2.1.45</ecNumber>
    </recommendedName>
</protein>
<dbReference type="InterPro" id="IPR018075">
    <property type="entry name" value="UBQ-activ_enz_E1"/>
</dbReference>
<evidence type="ECO:0000259" key="11">
    <source>
        <dbReference type="SMART" id="SM00985"/>
    </source>
</evidence>
<dbReference type="InterPro" id="IPR042063">
    <property type="entry name" value="Ubi_acti_E1_SCCH"/>
</dbReference>
<dbReference type="GO" id="GO:0031510">
    <property type="term" value="C:SUMO activating enzyme complex"/>
    <property type="evidence" value="ECO:0007669"/>
    <property type="project" value="TreeGrafter"/>
</dbReference>
<dbReference type="EC" id="6.2.1.45" evidence="4"/>
<dbReference type="GO" id="GO:0004839">
    <property type="term" value="F:ubiquitin activating enzyme activity"/>
    <property type="evidence" value="ECO:0007669"/>
    <property type="project" value="UniProtKB-EC"/>
</dbReference>
<dbReference type="FunFam" id="3.40.50.720:FF:000015">
    <property type="entry name" value="Ubiquitin-activating enzyme E1 1"/>
    <property type="match status" value="1"/>
</dbReference>
<dbReference type="InterPro" id="IPR000594">
    <property type="entry name" value="ThiF_NAD_FAD-bd"/>
</dbReference>
<dbReference type="Gene3D" id="3.10.290.60">
    <property type="entry name" value="Ubiquitin-activating enzyme E1, UFD domain"/>
    <property type="match status" value="1"/>
</dbReference>
<dbReference type="Pfam" id="PF09358">
    <property type="entry name" value="E1_UFD"/>
    <property type="match status" value="1"/>
</dbReference>
<evidence type="ECO:0000313" key="12">
    <source>
        <dbReference type="EMBL" id="OAF66407.1"/>
    </source>
</evidence>
<keyword evidence="8 10" id="KW-0067">ATP-binding</keyword>
<dbReference type="InterPro" id="IPR035985">
    <property type="entry name" value="Ubiquitin-activating_enz"/>
</dbReference>
<feature type="domain" description="Ubiquitin-activating enzyme E1 C-terminal" evidence="11">
    <location>
        <begin position="896"/>
        <end position="1017"/>
    </location>
</feature>
<sequence>MDYSQPAKKKKISYDMTNGKKTQIDDSLYSRQLYVLGHEAMQKMSEMDILVSGLGGLGVEVAKDIILAGVKSVTLQDTKNIDLSDMATQFYATEKDIGKNRAVVSHVKLSILNEYVNVKKTTEEISEDLVSKFKVVVLTSSTHHEQLRISQMTRKYGVHLVIANTCGLFGQIFNDFGKDFTILDVDGNKATTGFIASISNNGIVTGFENSRHSLETGDFVKFSEIKGLEKMNNLDKPFEIKVVNSYSFSVGDISQYGEYISGGVFTSVKMKKIVQFSSYQDAMDNPEFVVSDFAKMDRMPQLHLAFKALSFYLKKFHKYPSPFCVDDAKKFLTVAQSLCDESFEIDRDLLTKFAHVASGNVIPMTSVIGSITAQEVLKACTSKFSPIKQFFYFDAVECIDDWEEHAKKFKIETTESNNRYNSQMSVFGFSFQEKIKSSNVFVIGAGAIGCEMLKNLALMGVATNEDGMITITDMDSIELSNLNRQFLFRYADVQKMKSSVAAEAIVNMNNQVRITPKSDRVGEETENVFHDTFFEKLDFVVNALDNVDSRLYMDRRCVYYLKPMIDSGTLGTKGNTQVVIPHLTESYGSSYDPPEKSTPMCTIKNFPFQIDHTIQWSRALFEDLFKSPADSINQFLMNKKEFFEQIENQPGNRKTLTLDELKKTLIDNVPEDATVFVHWARELFDKYFNHQIGQLLYNFPPKQVLKSGNLFWSSPKRCPVVIKFDCSNTLHTDFIYATANIYSKVFCHKEEISREIVIKLCETIVMPEFVPKAGVKISTTDAELDRENDDTDLDDRYINNTRKALESLDITAISIKSVEPQEFEKDDLTNFHMDFILATANLRAVNYSIETTDHHNCKRIAGNIIPAIATTTSLVAGLASLEIYKIINGCKDIDKYKNGFVNLALPLFAFSNPIQPPLFDCPNKKYTLWDSFKVTEKLTLKEFLHYFKKNHGYTIKSMSCGPCSLYMYFMASSKKPERLNTEISDLYQQISQKKLKPHVNWIVIEALVGESEDFPYIKYKIN</sequence>
<reference evidence="12 13" key="1">
    <citation type="submission" date="2016-04" db="EMBL/GenBank/DDBJ databases">
        <title>The genome of Intoshia linei affirms orthonectids as highly simplified spiralians.</title>
        <authorList>
            <person name="Mikhailov K.V."/>
            <person name="Slusarev G.S."/>
            <person name="Nikitin M.A."/>
            <person name="Logacheva M.D."/>
            <person name="Penin A."/>
            <person name="Aleoshin V."/>
            <person name="Panchin Y.V."/>
        </authorList>
    </citation>
    <scope>NUCLEOTIDE SEQUENCE [LARGE SCALE GENOMIC DNA]</scope>
    <source>
        <strain evidence="12">Intl2013</strain>
        <tissue evidence="12">Whole animal</tissue>
    </source>
</reference>
<keyword evidence="7 10" id="KW-0833">Ubl conjugation pathway</keyword>
<name>A0A177AWL0_9BILA</name>
<proteinExistence type="inferred from homology"/>
<dbReference type="InterPro" id="IPR038252">
    <property type="entry name" value="UBA_E1_C_sf"/>
</dbReference>
<dbReference type="InterPro" id="IPR042302">
    <property type="entry name" value="E1_FCCH_sf"/>
</dbReference>
<dbReference type="GO" id="GO:0016925">
    <property type="term" value="P:protein sumoylation"/>
    <property type="evidence" value="ECO:0007669"/>
    <property type="project" value="TreeGrafter"/>
</dbReference>
<dbReference type="FunFam" id="2.40.30.180:FF:000002">
    <property type="entry name" value="Ubiquitin-activating enzyme E1 2"/>
    <property type="match status" value="1"/>
</dbReference>
<dbReference type="Gene3D" id="3.50.50.80">
    <property type="entry name" value="Ubiquitin-activating enzyme E1, inactive adenylation domain, subdomain 1"/>
    <property type="match status" value="1"/>
</dbReference>
<dbReference type="GO" id="GO:0005737">
    <property type="term" value="C:cytoplasm"/>
    <property type="evidence" value="ECO:0007669"/>
    <property type="project" value="TreeGrafter"/>
</dbReference>
<dbReference type="InterPro" id="IPR019572">
    <property type="entry name" value="UBA_E1_SCCH"/>
</dbReference>
<dbReference type="UniPathway" id="UPA00143"/>
<feature type="active site" description="Glycyl thioester intermediate" evidence="9">
    <location>
        <position position="601"/>
    </location>
</feature>
<evidence type="ECO:0000256" key="10">
    <source>
        <dbReference type="RuleBase" id="RU000519"/>
    </source>
</evidence>
<comment type="caution">
    <text evidence="12">The sequence shown here is derived from an EMBL/GenBank/DDBJ whole genome shotgun (WGS) entry which is preliminary data.</text>
</comment>
<dbReference type="PANTHER" id="PTHR10953">
    <property type="entry name" value="UBIQUITIN-ACTIVATING ENZYME E1"/>
    <property type="match status" value="1"/>
</dbReference>
<dbReference type="Pfam" id="PF00899">
    <property type="entry name" value="ThiF"/>
    <property type="match status" value="2"/>
</dbReference>
<evidence type="ECO:0000256" key="4">
    <source>
        <dbReference type="ARBA" id="ARBA00012990"/>
    </source>
</evidence>
<organism evidence="12 13">
    <name type="scientific">Intoshia linei</name>
    <dbReference type="NCBI Taxonomy" id="1819745"/>
    <lineage>
        <taxon>Eukaryota</taxon>
        <taxon>Metazoa</taxon>
        <taxon>Spiralia</taxon>
        <taxon>Lophotrochozoa</taxon>
        <taxon>Mesozoa</taxon>
        <taxon>Orthonectida</taxon>
        <taxon>Rhopaluridae</taxon>
        <taxon>Intoshia</taxon>
    </lineage>
</organism>
<dbReference type="Gene3D" id="1.10.10.2660">
    <property type="entry name" value="Ubiquitin-activating enzyme E1, SCCH domain"/>
    <property type="match status" value="1"/>
</dbReference>
<dbReference type="Gene3D" id="3.40.50.720">
    <property type="entry name" value="NAD(P)-binding Rossmann-like Domain"/>
    <property type="match status" value="1"/>
</dbReference>
<dbReference type="FunFam" id="3.50.50.80:FF:000001">
    <property type="entry name" value="ubiquitin-like modifier-activating enzyme 1"/>
    <property type="match status" value="1"/>
</dbReference>
<dbReference type="GO" id="GO:0005524">
    <property type="term" value="F:ATP binding"/>
    <property type="evidence" value="ECO:0007669"/>
    <property type="project" value="UniProtKB-KW"/>
</dbReference>
<dbReference type="PROSITE" id="PS00865">
    <property type="entry name" value="UBIQUITIN_ACTIVAT_2"/>
    <property type="match status" value="1"/>
</dbReference>
<accession>A0A177AWL0</accession>
<gene>
    <name evidence="12" type="ORF">A3Q56_05884</name>
</gene>
<dbReference type="InterPro" id="IPR042449">
    <property type="entry name" value="Ub-E1_IAD_1"/>
</dbReference>
<evidence type="ECO:0000256" key="8">
    <source>
        <dbReference type="ARBA" id="ARBA00022840"/>
    </source>
</evidence>
<dbReference type="NCBIfam" id="TIGR01408">
    <property type="entry name" value="Ube1"/>
    <property type="match status" value="1"/>
</dbReference>
<dbReference type="PRINTS" id="PR01849">
    <property type="entry name" value="UBIQUITINACT"/>
</dbReference>
<evidence type="ECO:0000256" key="6">
    <source>
        <dbReference type="ARBA" id="ARBA00022741"/>
    </source>
</evidence>
<dbReference type="PANTHER" id="PTHR10953:SF4">
    <property type="entry name" value="UBIQUITIN-ACTIVATING ENZYME E1 C-TERMINAL DOMAIN-CONTAINING PROTEIN"/>
    <property type="match status" value="1"/>
</dbReference>
<dbReference type="InterPro" id="IPR033127">
    <property type="entry name" value="UBQ-activ_enz_E1_Cys_AS"/>
</dbReference>
<dbReference type="AlphaFoldDB" id="A0A177AWL0"/>
<dbReference type="SMART" id="SM00985">
    <property type="entry name" value="UBA_e1_C"/>
    <property type="match status" value="1"/>
</dbReference>
<dbReference type="InterPro" id="IPR000011">
    <property type="entry name" value="UBQ/SUMO-activ_enz_E1-like"/>
</dbReference>
<evidence type="ECO:0000256" key="5">
    <source>
        <dbReference type="ARBA" id="ARBA00022598"/>
    </source>
</evidence>
<dbReference type="SUPFAM" id="SSF69572">
    <property type="entry name" value="Activating enzymes of the ubiquitin-like proteins"/>
    <property type="match status" value="2"/>
</dbReference>
<dbReference type="Gene3D" id="2.40.30.180">
    <property type="entry name" value="Ubiquitin-activating enzyme E1, FCCH domain"/>
    <property type="match status" value="1"/>
</dbReference>
<comment type="pathway">
    <text evidence="2">Protein modification; protein ubiquitination.</text>
</comment>
<dbReference type="InterPro" id="IPR018965">
    <property type="entry name" value="Ub-activating_enz_E1_C"/>
</dbReference>
<evidence type="ECO:0000256" key="7">
    <source>
        <dbReference type="ARBA" id="ARBA00022786"/>
    </source>
</evidence>
<dbReference type="FunFam" id="3.50.50.80:FF:000002">
    <property type="entry name" value="SUMO-activating enzyme subunit 2"/>
    <property type="match status" value="1"/>
</dbReference>
<dbReference type="Gene3D" id="3.40.50.12550">
    <property type="entry name" value="Ubiquitin-activating enzyme E1, inactive adenylation domain, subdomain 2"/>
    <property type="match status" value="1"/>
</dbReference>
<dbReference type="Pfam" id="PF10585">
    <property type="entry name" value="UBA_E1_SCCH"/>
    <property type="match status" value="1"/>
</dbReference>
<dbReference type="OrthoDB" id="10252231at2759"/>
<dbReference type="FunFam" id="1.10.10.2660:FF:000001">
    <property type="entry name" value="Ubiquitin-activating enzyme E1 1"/>
    <property type="match status" value="1"/>
</dbReference>
<evidence type="ECO:0000256" key="3">
    <source>
        <dbReference type="ARBA" id="ARBA00005673"/>
    </source>
</evidence>
<keyword evidence="5 10" id="KW-0436">Ligase</keyword>
<dbReference type="GO" id="GO:0019948">
    <property type="term" value="F:SUMO activating enzyme activity"/>
    <property type="evidence" value="ECO:0007669"/>
    <property type="project" value="TreeGrafter"/>
</dbReference>
<keyword evidence="13" id="KW-1185">Reference proteome</keyword>
<evidence type="ECO:0000256" key="1">
    <source>
        <dbReference type="ARBA" id="ARBA00000488"/>
    </source>
</evidence>
<evidence type="ECO:0000313" key="13">
    <source>
        <dbReference type="Proteomes" id="UP000078046"/>
    </source>
</evidence>
<dbReference type="CDD" id="cd01490">
    <property type="entry name" value="Ube1_repeat2"/>
    <property type="match status" value="1"/>
</dbReference>
<comment type="similarity">
    <text evidence="3 10">Belongs to the ubiquitin-activating E1 family.</text>
</comment>
<dbReference type="InterPro" id="IPR045886">
    <property type="entry name" value="ThiF/MoeB/HesA"/>
</dbReference>
<dbReference type="EMBL" id="LWCA01000941">
    <property type="protein sequence ID" value="OAF66407.1"/>
    <property type="molecule type" value="Genomic_DNA"/>
</dbReference>
<comment type="catalytic activity">
    <reaction evidence="1">
        <text>ATP + ubiquitin + [E1 ubiquitin-activating enzyme]-L-cysteine = AMP + diphosphate + S-ubiquitinyl-[E1 ubiquitin-activating enzyme]-L-cysteine.</text>
        <dbReference type="EC" id="6.2.1.45"/>
    </reaction>
</comment>